<protein>
    <submittedName>
        <fullName evidence="1">Uncharacterized protein</fullName>
    </submittedName>
</protein>
<reference evidence="1 2" key="1">
    <citation type="submission" date="2021-06" db="EMBL/GenBank/DDBJ databases">
        <title>Caerostris extrusa draft genome.</title>
        <authorList>
            <person name="Kono N."/>
            <person name="Arakawa K."/>
        </authorList>
    </citation>
    <scope>NUCLEOTIDE SEQUENCE [LARGE SCALE GENOMIC DNA]</scope>
</reference>
<gene>
    <name evidence="1" type="ORF">CEXT_20771</name>
</gene>
<sequence>MPEHRSDTPINRTNNLQNQMTYLYTCHLAWPSAPMELPSLNTSSSFLLTNDVERVENSFDPSFENVGGGERALANKSRCHPPYLLTVSAKFAEENFDFNAKIRHGANWQQNHRSE</sequence>
<evidence type="ECO:0000313" key="2">
    <source>
        <dbReference type="Proteomes" id="UP001054945"/>
    </source>
</evidence>
<accession>A0AAV4QQX7</accession>
<proteinExistence type="predicted"/>
<keyword evidence="2" id="KW-1185">Reference proteome</keyword>
<organism evidence="1 2">
    <name type="scientific">Caerostris extrusa</name>
    <name type="common">Bark spider</name>
    <name type="synonym">Caerostris bankana</name>
    <dbReference type="NCBI Taxonomy" id="172846"/>
    <lineage>
        <taxon>Eukaryota</taxon>
        <taxon>Metazoa</taxon>
        <taxon>Ecdysozoa</taxon>
        <taxon>Arthropoda</taxon>
        <taxon>Chelicerata</taxon>
        <taxon>Arachnida</taxon>
        <taxon>Araneae</taxon>
        <taxon>Araneomorphae</taxon>
        <taxon>Entelegynae</taxon>
        <taxon>Araneoidea</taxon>
        <taxon>Araneidae</taxon>
        <taxon>Caerostris</taxon>
    </lineage>
</organism>
<dbReference type="AlphaFoldDB" id="A0AAV4QQX7"/>
<dbReference type="Proteomes" id="UP001054945">
    <property type="component" value="Unassembled WGS sequence"/>
</dbReference>
<name>A0AAV4QQX7_CAEEX</name>
<evidence type="ECO:0000313" key="1">
    <source>
        <dbReference type="EMBL" id="GIY12088.1"/>
    </source>
</evidence>
<comment type="caution">
    <text evidence="1">The sequence shown here is derived from an EMBL/GenBank/DDBJ whole genome shotgun (WGS) entry which is preliminary data.</text>
</comment>
<dbReference type="EMBL" id="BPLR01006737">
    <property type="protein sequence ID" value="GIY12088.1"/>
    <property type="molecule type" value="Genomic_DNA"/>
</dbReference>